<evidence type="ECO:0000256" key="4">
    <source>
        <dbReference type="ARBA" id="ARBA00022729"/>
    </source>
</evidence>
<reference evidence="8 9" key="1">
    <citation type="journal article" date="2015" name="Genome Biol. Evol.">
        <title>Comparative Genomics of a Bacterivorous Green Alga Reveals Evolutionary Causalities and Consequences of Phago-Mixotrophic Mode of Nutrition.</title>
        <authorList>
            <person name="Burns J.A."/>
            <person name="Paasch A."/>
            <person name="Narechania A."/>
            <person name="Kim E."/>
        </authorList>
    </citation>
    <scope>NUCLEOTIDE SEQUENCE [LARGE SCALE GENOMIC DNA]</scope>
    <source>
        <strain evidence="8 9">PLY_AMNH</strain>
    </source>
</reference>
<keyword evidence="3" id="KW-0479">Metal-binding</keyword>
<evidence type="ECO:0000256" key="5">
    <source>
        <dbReference type="ARBA" id="ARBA00022801"/>
    </source>
</evidence>
<dbReference type="GO" id="GO:0046872">
    <property type="term" value="F:metal ion binding"/>
    <property type="evidence" value="ECO:0007669"/>
    <property type="project" value="UniProtKB-KW"/>
</dbReference>
<dbReference type="PROSITE" id="PS00149">
    <property type="entry name" value="SULFATASE_2"/>
    <property type="match status" value="1"/>
</dbReference>
<proteinExistence type="inferred from homology"/>
<keyword evidence="4" id="KW-0732">Signal</keyword>
<dbReference type="GO" id="GO:0004065">
    <property type="term" value="F:arylsulfatase activity"/>
    <property type="evidence" value="ECO:0007669"/>
    <property type="project" value="TreeGrafter"/>
</dbReference>
<feature type="non-terminal residue" evidence="8">
    <location>
        <position position="227"/>
    </location>
</feature>
<dbReference type="PROSITE" id="PS00523">
    <property type="entry name" value="SULFATASE_1"/>
    <property type="match status" value="1"/>
</dbReference>
<dbReference type="PANTHER" id="PTHR42693:SF42">
    <property type="entry name" value="ARYLSULFATASE G"/>
    <property type="match status" value="1"/>
</dbReference>
<evidence type="ECO:0000313" key="8">
    <source>
        <dbReference type="EMBL" id="KAK3267431.1"/>
    </source>
</evidence>
<comment type="similarity">
    <text evidence="2">Belongs to the sulfatase family.</text>
</comment>
<evidence type="ECO:0000256" key="1">
    <source>
        <dbReference type="ARBA" id="ARBA00001913"/>
    </source>
</evidence>
<name>A0AAE0FWM5_9CHLO</name>
<dbReference type="InterPro" id="IPR000917">
    <property type="entry name" value="Sulfatase_N"/>
</dbReference>
<comment type="cofactor">
    <cofactor evidence="1">
        <name>Ca(2+)</name>
        <dbReference type="ChEBI" id="CHEBI:29108"/>
    </cofactor>
</comment>
<keyword evidence="9" id="KW-1185">Reference proteome</keyword>
<dbReference type="EMBL" id="LGRX02012413">
    <property type="protein sequence ID" value="KAK3267431.1"/>
    <property type="molecule type" value="Genomic_DNA"/>
</dbReference>
<evidence type="ECO:0000256" key="3">
    <source>
        <dbReference type="ARBA" id="ARBA00022723"/>
    </source>
</evidence>
<gene>
    <name evidence="8" type="ORF">CYMTET_24013</name>
</gene>
<dbReference type="PANTHER" id="PTHR42693">
    <property type="entry name" value="ARYLSULFATASE FAMILY MEMBER"/>
    <property type="match status" value="1"/>
</dbReference>
<evidence type="ECO:0000259" key="7">
    <source>
        <dbReference type="Pfam" id="PF00884"/>
    </source>
</evidence>
<evidence type="ECO:0000256" key="6">
    <source>
        <dbReference type="ARBA" id="ARBA00022837"/>
    </source>
</evidence>
<dbReference type="Proteomes" id="UP001190700">
    <property type="component" value="Unassembled WGS sequence"/>
</dbReference>
<accession>A0AAE0FWM5</accession>
<dbReference type="Gene3D" id="3.40.720.10">
    <property type="entry name" value="Alkaline Phosphatase, subunit A"/>
    <property type="match status" value="1"/>
</dbReference>
<keyword evidence="5" id="KW-0378">Hydrolase</keyword>
<comment type="caution">
    <text evidence="8">The sequence shown here is derived from an EMBL/GenBank/DDBJ whole genome shotgun (WGS) entry which is preliminary data.</text>
</comment>
<evidence type="ECO:0000313" key="9">
    <source>
        <dbReference type="Proteomes" id="UP001190700"/>
    </source>
</evidence>
<organism evidence="8 9">
    <name type="scientific">Cymbomonas tetramitiformis</name>
    <dbReference type="NCBI Taxonomy" id="36881"/>
    <lineage>
        <taxon>Eukaryota</taxon>
        <taxon>Viridiplantae</taxon>
        <taxon>Chlorophyta</taxon>
        <taxon>Pyramimonadophyceae</taxon>
        <taxon>Pyramimonadales</taxon>
        <taxon>Pyramimonadaceae</taxon>
        <taxon>Cymbomonas</taxon>
    </lineage>
</organism>
<dbReference type="Pfam" id="PF00884">
    <property type="entry name" value="Sulfatase"/>
    <property type="match status" value="1"/>
</dbReference>
<dbReference type="InterPro" id="IPR024607">
    <property type="entry name" value="Sulfatase_CS"/>
</dbReference>
<dbReference type="InterPro" id="IPR017850">
    <property type="entry name" value="Alkaline_phosphatase_core_sf"/>
</dbReference>
<evidence type="ECO:0000256" key="2">
    <source>
        <dbReference type="ARBA" id="ARBA00008779"/>
    </source>
</evidence>
<keyword evidence="6" id="KW-0106">Calcium</keyword>
<dbReference type="InterPro" id="IPR050738">
    <property type="entry name" value="Sulfatase"/>
</dbReference>
<dbReference type="AlphaFoldDB" id="A0AAE0FWM5"/>
<protein>
    <recommendedName>
        <fullName evidence="7">Sulfatase N-terminal domain-containing protein</fullName>
    </recommendedName>
</protein>
<sequence>MGWGDLGANWPDAKGLTPNLDAFAQQGIRFTDAHSAASVCTPSRASLLTGRNGFRFGVFSNFNKYTTTGLPLNEITIAQQLKKNNSVHAPQGYRTGMAGKWHLGMMPGYHPNDRGFDEFLGTAGSMDSWCGSTPDPWFSRRDEMIDMMCPPCSRATDLAGVTDWARDNVGVYPKVLMPPCRNDMPMSLFRQDAIIQQPVNKQELSQHLADFGVEFIKKCVVHVIPAF</sequence>
<dbReference type="SUPFAM" id="SSF53649">
    <property type="entry name" value="Alkaline phosphatase-like"/>
    <property type="match status" value="1"/>
</dbReference>
<feature type="domain" description="Sulfatase N-terminal" evidence="7">
    <location>
        <begin position="14"/>
        <end position="141"/>
    </location>
</feature>